<dbReference type="RefSeq" id="WP_174904019.1">
    <property type="nucleotide sequence ID" value="NZ_CABVPP010000062.1"/>
</dbReference>
<dbReference type="EMBL" id="VJSY01000026">
    <property type="protein sequence ID" value="MDR8755238.1"/>
    <property type="molecule type" value="Genomic_DNA"/>
</dbReference>
<feature type="transmembrane region" description="Helical" evidence="8">
    <location>
        <begin position="285"/>
        <end position="306"/>
    </location>
</feature>
<evidence type="ECO:0000256" key="3">
    <source>
        <dbReference type="ARBA" id="ARBA00022679"/>
    </source>
</evidence>
<name>A0A6P2Q5V2_9BURK</name>
<feature type="transmembrane region" description="Helical" evidence="8">
    <location>
        <begin position="21"/>
        <end position="38"/>
    </location>
</feature>
<evidence type="ECO:0000256" key="1">
    <source>
        <dbReference type="ARBA" id="ARBA00004651"/>
    </source>
</evidence>
<evidence type="ECO:0000313" key="12">
    <source>
        <dbReference type="Proteomes" id="UP001248067"/>
    </source>
</evidence>
<keyword evidence="3" id="KW-0808">Transferase</keyword>
<keyword evidence="6 8" id="KW-0472">Membrane</keyword>
<keyword evidence="12" id="KW-1185">Reference proteome</keyword>
<feature type="transmembrane region" description="Helical" evidence="8">
    <location>
        <begin position="220"/>
        <end position="241"/>
    </location>
</feature>
<keyword evidence="5 8" id="KW-1133">Transmembrane helix</keyword>
<organism evidence="10 11">
    <name type="scientific">Burkholderia pseudomultivorans</name>
    <dbReference type="NCBI Taxonomy" id="1207504"/>
    <lineage>
        <taxon>Bacteria</taxon>
        <taxon>Pseudomonadati</taxon>
        <taxon>Pseudomonadota</taxon>
        <taxon>Betaproteobacteria</taxon>
        <taxon>Burkholderiales</taxon>
        <taxon>Burkholderiaceae</taxon>
        <taxon>Burkholderia</taxon>
        <taxon>Burkholderia cepacia complex</taxon>
    </lineage>
</organism>
<dbReference type="Proteomes" id="UP000494162">
    <property type="component" value="Unassembled WGS sequence"/>
</dbReference>
<feature type="transmembrane region" description="Helical" evidence="8">
    <location>
        <begin position="148"/>
        <end position="169"/>
    </location>
</feature>
<keyword evidence="2" id="KW-1003">Cell membrane</keyword>
<feature type="transmembrane region" description="Helical" evidence="8">
    <location>
        <begin position="114"/>
        <end position="136"/>
    </location>
</feature>
<gene>
    <name evidence="10" type="ORF">BPS26883_05674</name>
    <name evidence="9" type="ORF">FEQ00_03668</name>
</gene>
<feature type="transmembrane region" description="Helical" evidence="8">
    <location>
        <begin position="380"/>
        <end position="397"/>
    </location>
</feature>
<evidence type="ECO:0000313" key="10">
    <source>
        <dbReference type="EMBL" id="VWC17314.1"/>
    </source>
</evidence>
<feature type="transmembrane region" description="Helical" evidence="8">
    <location>
        <begin position="352"/>
        <end position="373"/>
    </location>
</feature>
<dbReference type="EMBL" id="CABVPP010000062">
    <property type="protein sequence ID" value="VWC17314.1"/>
    <property type="molecule type" value="Genomic_DNA"/>
</dbReference>
<evidence type="ECO:0000256" key="4">
    <source>
        <dbReference type="ARBA" id="ARBA00022692"/>
    </source>
</evidence>
<dbReference type="GO" id="GO:0005886">
    <property type="term" value="C:plasma membrane"/>
    <property type="evidence" value="ECO:0007669"/>
    <property type="project" value="UniProtKB-SubCell"/>
</dbReference>
<comment type="subcellular location">
    <subcellularLocation>
        <location evidence="1">Cell membrane</location>
        <topology evidence="1">Multi-pass membrane protein</topology>
    </subcellularLocation>
</comment>
<dbReference type="AlphaFoldDB" id="A0A6P2Q5V2"/>
<dbReference type="GO" id="GO:0016758">
    <property type="term" value="F:hexosyltransferase activity"/>
    <property type="evidence" value="ECO:0007669"/>
    <property type="project" value="InterPro"/>
</dbReference>
<accession>A0A6P2Q5V2</accession>
<evidence type="ECO:0000256" key="7">
    <source>
        <dbReference type="ARBA" id="ARBA00024033"/>
    </source>
</evidence>
<evidence type="ECO:0000256" key="8">
    <source>
        <dbReference type="SAM" id="Phobius"/>
    </source>
</evidence>
<dbReference type="Pfam" id="PF09594">
    <property type="entry name" value="GT87"/>
    <property type="match status" value="1"/>
</dbReference>
<reference evidence="10 11" key="2">
    <citation type="submission" date="2019-09" db="EMBL/GenBank/DDBJ databases">
        <authorList>
            <person name="Depoorter E."/>
        </authorList>
    </citation>
    <scope>NUCLEOTIDE SEQUENCE [LARGE SCALE GENOMIC DNA]</scope>
    <source>
        <strain evidence="10">LMG 26883</strain>
    </source>
</reference>
<feature type="transmembrane region" description="Helical" evidence="8">
    <location>
        <begin position="189"/>
        <end position="213"/>
    </location>
</feature>
<sequence>MGTSLKLRHREAGRWLTRNRVIFPACIVLLVESFFLWVRVDGAYVRHMRSVAALGWDFAVFWSASFLSIHRGPASAFDWTLLGPIVLKLQGLAFNDYPTEWVYPPTFLLMVWPLSLLPFVYAYVAFVLGGFALLGATCARIAERRLPVAFWFAALAFPAVWIAGMAGQNSFLTAALIGLGLVSLDRRPVVAGICFGLLAMKPQLAMAIPVALICGRRWHALAAAAVTASLFCIVAGVMLGFDTYTAFVRSAGRFGAYLVDRAGTWPAGMPTVFGAARHAGFAPGYAYALHFTVAAIAIGATAWLWLRPARQTLQASALVIASLLCPPYLLTYDLVWLALPFVYLWLDGQRHRWLVGDLLALIAAWLSPIAFFLPLRLSNAVPVVLLAMLAVIVRRSVDTALSPDATSDMHAVSRS</sequence>
<dbReference type="Proteomes" id="UP001248067">
    <property type="component" value="Unassembled WGS sequence"/>
</dbReference>
<feature type="transmembrane region" description="Helical" evidence="8">
    <location>
        <begin position="318"/>
        <end position="346"/>
    </location>
</feature>
<comment type="similarity">
    <text evidence="7">Belongs to the glycosyltransferase 87 family.</text>
</comment>
<reference evidence="9 12" key="1">
    <citation type="submission" date="2019-06" db="EMBL/GenBank/DDBJ databases">
        <title>Evolution of Burkholderia multivorans in the lungs of Cystic Fibrosis patients.</title>
        <authorList>
            <person name="Moreira L.M."/>
        </authorList>
    </citation>
    <scope>NUCLEOTIDE SEQUENCE [LARGE SCALE GENOMIC DNA]</scope>
    <source>
        <strain evidence="9 12">VC13239</strain>
    </source>
</reference>
<evidence type="ECO:0000256" key="2">
    <source>
        <dbReference type="ARBA" id="ARBA00022475"/>
    </source>
</evidence>
<dbReference type="InterPro" id="IPR018584">
    <property type="entry name" value="GT87"/>
</dbReference>
<protein>
    <submittedName>
        <fullName evidence="10">PF09594 family protein</fullName>
    </submittedName>
</protein>
<evidence type="ECO:0000256" key="6">
    <source>
        <dbReference type="ARBA" id="ARBA00023136"/>
    </source>
</evidence>
<evidence type="ECO:0000313" key="9">
    <source>
        <dbReference type="EMBL" id="MDR8755238.1"/>
    </source>
</evidence>
<proteinExistence type="inferred from homology"/>
<evidence type="ECO:0000313" key="11">
    <source>
        <dbReference type="Proteomes" id="UP000494162"/>
    </source>
</evidence>
<dbReference type="GeneID" id="93172726"/>
<evidence type="ECO:0000256" key="5">
    <source>
        <dbReference type="ARBA" id="ARBA00022989"/>
    </source>
</evidence>
<keyword evidence="4 8" id="KW-0812">Transmembrane</keyword>